<dbReference type="RefSeq" id="XP_062655167.1">
    <property type="nucleotide sequence ID" value="XM_062804729.1"/>
</dbReference>
<feature type="chain" id="PRO_5042239775" description="Deoxyribonuclease NucA/NucB domain-containing protein" evidence="1">
    <location>
        <begin position="18"/>
        <end position="410"/>
    </location>
</feature>
<keyword evidence="1" id="KW-0732">Signal</keyword>
<keyword evidence="4" id="KW-1185">Reference proteome</keyword>
<proteinExistence type="predicted"/>
<dbReference type="GeneID" id="87841677"/>
<dbReference type="EMBL" id="JAUEPN010000009">
    <property type="protein sequence ID" value="KAK3291653.1"/>
    <property type="molecule type" value="Genomic_DNA"/>
</dbReference>
<dbReference type="InterPro" id="IPR029476">
    <property type="entry name" value="DNase_NucA_NucB"/>
</dbReference>
<evidence type="ECO:0000313" key="4">
    <source>
        <dbReference type="Proteomes" id="UP001278766"/>
    </source>
</evidence>
<evidence type="ECO:0000259" key="2">
    <source>
        <dbReference type="Pfam" id="PF14040"/>
    </source>
</evidence>
<accession>A0AAE0H7Z5</accession>
<organism evidence="3 4">
    <name type="scientific">Chaetomium fimeti</name>
    <dbReference type="NCBI Taxonomy" id="1854472"/>
    <lineage>
        <taxon>Eukaryota</taxon>
        <taxon>Fungi</taxon>
        <taxon>Dikarya</taxon>
        <taxon>Ascomycota</taxon>
        <taxon>Pezizomycotina</taxon>
        <taxon>Sordariomycetes</taxon>
        <taxon>Sordariomycetidae</taxon>
        <taxon>Sordariales</taxon>
        <taxon>Chaetomiaceae</taxon>
        <taxon>Chaetomium</taxon>
    </lineage>
</organism>
<sequence length="410" mass="42360">MVLLTTVLLGIVRLCHADLHWSGDTISVPGRIKNPEAFAAAHRVASGSSSSDSSPVQAAVGSPLGGIATDEILGRRDLALFDRQTCPPTHPFPCAGKCCPVGSPVCCISVNGGCCASNKPVCQPNGCCATGSTQCPNDSRTCRKPGETCCGNGGTCPSNKPVCSPGNLCCPSGTTLCPNDPTMCKELDEQCCGAGFKCPVWASCCGTGGACCDSTNPKISQCCPGSSPDKDTCCGEHEVCCDGWCCPESSTCSTTPGYCNVPVLEFGYTPNSIISDLVENVCLGLRRQIALQIPETTPNQQILTYYGPGSPNRELSDCRSGRKCCTGRTVPAGEPGAGDKATCDEYPFNSATQGGRNAHVACVSEHANSAGGDLIGRMVSGKHAGFKYALRVTGIDCTTVQDSDVHGCNP</sequence>
<evidence type="ECO:0000313" key="3">
    <source>
        <dbReference type="EMBL" id="KAK3291653.1"/>
    </source>
</evidence>
<comment type="caution">
    <text evidence="3">The sequence shown here is derived from an EMBL/GenBank/DDBJ whole genome shotgun (WGS) entry which is preliminary data.</text>
</comment>
<evidence type="ECO:0000256" key="1">
    <source>
        <dbReference type="SAM" id="SignalP"/>
    </source>
</evidence>
<protein>
    <recommendedName>
        <fullName evidence="2">Deoxyribonuclease NucA/NucB domain-containing protein</fullName>
    </recommendedName>
</protein>
<gene>
    <name evidence="3" type="ORF">B0H64DRAFT_409683</name>
</gene>
<dbReference type="Proteomes" id="UP001278766">
    <property type="component" value="Unassembled WGS sequence"/>
</dbReference>
<feature type="domain" description="Deoxyribonuclease NucA/NucB" evidence="2">
    <location>
        <begin position="311"/>
        <end position="385"/>
    </location>
</feature>
<name>A0AAE0H7Z5_9PEZI</name>
<dbReference type="Pfam" id="PF14040">
    <property type="entry name" value="DNase_NucA_NucB"/>
    <property type="match status" value="1"/>
</dbReference>
<feature type="signal peptide" evidence="1">
    <location>
        <begin position="1"/>
        <end position="17"/>
    </location>
</feature>
<reference evidence="3" key="1">
    <citation type="journal article" date="2023" name="Mol. Phylogenet. Evol.">
        <title>Genome-scale phylogeny and comparative genomics of the fungal order Sordariales.</title>
        <authorList>
            <person name="Hensen N."/>
            <person name="Bonometti L."/>
            <person name="Westerberg I."/>
            <person name="Brannstrom I.O."/>
            <person name="Guillou S."/>
            <person name="Cros-Aarteil S."/>
            <person name="Calhoun S."/>
            <person name="Haridas S."/>
            <person name="Kuo A."/>
            <person name="Mondo S."/>
            <person name="Pangilinan J."/>
            <person name="Riley R."/>
            <person name="LaButti K."/>
            <person name="Andreopoulos B."/>
            <person name="Lipzen A."/>
            <person name="Chen C."/>
            <person name="Yan M."/>
            <person name="Daum C."/>
            <person name="Ng V."/>
            <person name="Clum A."/>
            <person name="Steindorff A."/>
            <person name="Ohm R.A."/>
            <person name="Martin F."/>
            <person name="Silar P."/>
            <person name="Natvig D.O."/>
            <person name="Lalanne C."/>
            <person name="Gautier V."/>
            <person name="Ament-Velasquez S.L."/>
            <person name="Kruys A."/>
            <person name="Hutchinson M.I."/>
            <person name="Powell A.J."/>
            <person name="Barry K."/>
            <person name="Miller A.N."/>
            <person name="Grigoriev I.V."/>
            <person name="Debuchy R."/>
            <person name="Gladieux P."/>
            <person name="Hiltunen Thoren M."/>
            <person name="Johannesson H."/>
        </authorList>
    </citation>
    <scope>NUCLEOTIDE SEQUENCE</scope>
    <source>
        <strain evidence="3">CBS 168.71</strain>
    </source>
</reference>
<dbReference type="AlphaFoldDB" id="A0AAE0H7Z5"/>
<reference evidence="3" key="2">
    <citation type="submission" date="2023-06" db="EMBL/GenBank/DDBJ databases">
        <authorList>
            <consortium name="Lawrence Berkeley National Laboratory"/>
            <person name="Haridas S."/>
            <person name="Hensen N."/>
            <person name="Bonometti L."/>
            <person name="Westerberg I."/>
            <person name="Brannstrom I.O."/>
            <person name="Guillou S."/>
            <person name="Cros-Aarteil S."/>
            <person name="Calhoun S."/>
            <person name="Kuo A."/>
            <person name="Mondo S."/>
            <person name="Pangilinan J."/>
            <person name="Riley R."/>
            <person name="Labutti K."/>
            <person name="Andreopoulos B."/>
            <person name="Lipzen A."/>
            <person name="Chen C."/>
            <person name="Yanf M."/>
            <person name="Daum C."/>
            <person name="Ng V."/>
            <person name="Clum A."/>
            <person name="Steindorff A."/>
            <person name="Ohm R."/>
            <person name="Martin F."/>
            <person name="Silar P."/>
            <person name="Natvig D."/>
            <person name="Lalanne C."/>
            <person name="Gautier V."/>
            <person name="Ament-Velasquez S.L."/>
            <person name="Kruys A."/>
            <person name="Hutchinson M.I."/>
            <person name="Powell A.J."/>
            <person name="Barry K."/>
            <person name="Miller A.N."/>
            <person name="Grigoriev I.V."/>
            <person name="Debuchy R."/>
            <person name="Gladieux P."/>
            <person name="Thoren M.H."/>
            <person name="Johannesson H."/>
        </authorList>
    </citation>
    <scope>NUCLEOTIDE SEQUENCE</scope>
    <source>
        <strain evidence="3">CBS 168.71</strain>
    </source>
</reference>